<dbReference type="PANTHER" id="PTHR33823">
    <property type="entry name" value="RNA POLYMERASE-BINDING TRANSCRIPTION FACTOR DKSA-RELATED"/>
    <property type="match status" value="1"/>
</dbReference>
<dbReference type="Pfam" id="PF01258">
    <property type="entry name" value="zf-dskA_traR"/>
    <property type="match status" value="1"/>
</dbReference>
<dbReference type="PROSITE" id="PS51128">
    <property type="entry name" value="ZF_DKSA_2"/>
    <property type="match status" value="1"/>
</dbReference>
<dbReference type="GO" id="GO:0008270">
    <property type="term" value="F:zinc ion binding"/>
    <property type="evidence" value="ECO:0007669"/>
    <property type="project" value="UniProtKB-KW"/>
</dbReference>
<dbReference type="InterPro" id="IPR000962">
    <property type="entry name" value="Znf_DskA_TraR"/>
</dbReference>
<evidence type="ECO:0000256" key="1">
    <source>
        <dbReference type="ARBA" id="ARBA00022723"/>
    </source>
</evidence>
<feature type="domain" description="Zinc finger DksA/TraR C4-type" evidence="4">
    <location>
        <begin position="60"/>
        <end position="91"/>
    </location>
</feature>
<accession>A0A3B1AZD5</accession>
<dbReference type="PANTHER" id="PTHR33823:SF4">
    <property type="entry name" value="GENERAL STRESS PROTEIN 16O"/>
    <property type="match status" value="1"/>
</dbReference>
<evidence type="ECO:0000256" key="2">
    <source>
        <dbReference type="ARBA" id="ARBA00022771"/>
    </source>
</evidence>
<gene>
    <name evidence="5" type="ORF">MNBD_ALPHA03-1632</name>
</gene>
<keyword evidence="2" id="KW-0863">Zinc-finger</keyword>
<reference evidence="5" key="1">
    <citation type="submission" date="2018-06" db="EMBL/GenBank/DDBJ databases">
        <authorList>
            <person name="Zhirakovskaya E."/>
        </authorList>
    </citation>
    <scope>NUCLEOTIDE SEQUENCE</scope>
</reference>
<protein>
    <recommendedName>
        <fullName evidence="4">Zinc finger DksA/TraR C4-type domain-containing protein</fullName>
    </recommendedName>
</protein>
<organism evidence="5">
    <name type="scientific">hydrothermal vent metagenome</name>
    <dbReference type="NCBI Taxonomy" id="652676"/>
    <lineage>
        <taxon>unclassified sequences</taxon>
        <taxon>metagenomes</taxon>
        <taxon>ecological metagenomes</taxon>
    </lineage>
</organism>
<evidence type="ECO:0000313" key="5">
    <source>
        <dbReference type="EMBL" id="VAX05063.1"/>
    </source>
</evidence>
<dbReference type="SUPFAM" id="SSF57716">
    <property type="entry name" value="Glucocorticoid receptor-like (DNA-binding domain)"/>
    <property type="match status" value="1"/>
</dbReference>
<keyword evidence="3" id="KW-0862">Zinc</keyword>
<keyword evidence="1" id="KW-0479">Metal-binding</keyword>
<proteinExistence type="predicted"/>
<feature type="non-terminal residue" evidence="5">
    <location>
        <position position="1"/>
    </location>
</feature>
<dbReference type="AlphaFoldDB" id="A0A3B1AZD5"/>
<dbReference type="Gene3D" id="1.20.120.910">
    <property type="entry name" value="DksA, coiled-coil domain"/>
    <property type="match status" value="1"/>
</dbReference>
<evidence type="ECO:0000256" key="3">
    <source>
        <dbReference type="ARBA" id="ARBA00022833"/>
    </source>
</evidence>
<evidence type="ECO:0000259" key="4">
    <source>
        <dbReference type="Pfam" id="PF01258"/>
    </source>
</evidence>
<sequence length="93" mass="10494">QELIALARDDSIAVGLDQSKVGRLSRMDALQKQAMSQEVNRRREVELTRINAALQRIEEGEFGFCITCGEEIERKRLELNPSLPQCSKCAGFK</sequence>
<dbReference type="EMBL" id="UOFW01000121">
    <property type="protein sequence ID" value="VAX05063.1"/>
    <property type="molecule type" value="Genomic_DNA"/>
</dbReference>
<name>A0A3B1AZD5_9ZZZZ</name>